<keyword evidence="7 8" id="KW-0472">Membrane</keyword>
<evidence type="ECO:0000259" key="9">
    <source>
        <dbReference type="PROSITE" id="PS50928"/>
    </source>
</evidence>
<keyword evidence="3 8" id="KW-0813">Transport</keyword>
<evidence type="ECO:0000256" key="7">
    <source>
        <dbReference type="ARBA" id="ARBA00023136"/>
    </source>
</evidence>
<keyword evidence="4" id="KW-1003">Cell membrane</keyword>
<dbReference type="PROSITE" id="PS50928">
    <property type="entry name" value="ABC_TM1"/>
    <property type="match status" value="1"/>
</dbReference>
<evidence type="ECO:0000256" key="6">
    <source>
        <dbReference type="ARBA" id="ARBA00022989"/>
    </source>
</evidence>
<accession>A0A132PVN5</accession>
<organism evidence="10 11">
    <name type="scientific">Mycolicibacterium wolinskyi</name>
    <dbReference type="NCBI Taxonomy" id="59750"/>
    <lineage>
        <taxon>Bacteria</taxon>
        <taxon>Bacillati</taxon>
        <taxon>Actinomycetota</taxon>
        <taxon>Actinomycetes</taxon>
        <taxon>Mycobacteriales</taxon>
        <taxon>Mycobacteriaceae</taxon>
        <taxon>Mycolicibacterium</taxon>
    </lineage>
</organism>
<feature type="transmembrane region" description="Helical" evidence="8">
    <location>
        <begin position="209"/>
        <end position="235"/>
    </location>
</feature>
<dbReference type="GO" id="GO:0005886">
    <property type="term" value="C:plasma membrane"/>
    <property type="evidence" value="ECO:0007669"/>
    <property type="project" value="UniProtKB-SubCell"/>
</dbReference>
<dbReference type="STRING" id="59750.AWC31_34090"/>
<protein>
    <submittedName>
        <fullName evidence="10">ABC transporter permease</fullName>
    </submittedName>
</protein>
<gene>
    <name evidence="10" type="ORF">AFM11_01060</name>
</gene>
<dbReference type="Proteomes" id="UP000070612">
    <property type="component" value="Unassembled WGS sequence"/>
</dbReference>
<dbReference type="Gene3D" id="1.10.3720.10">
    <property type="entry name" value="MetI-like"/>
    <property type="match status" value="1"/>
</dbReference>
<dbReference type="RefSeq" id="WP_110883520.1">
    <property type="nucleotide sequence ID" value="NZ_LGTW01000001.1"/>
</dbReference>
<dbReference type="PATRIC" id="fig|59750.3.peg.217"/>
<keyword evidence="11" id="KW-1185">Reference proteome</keyword>
<keyword evidence="5 8" id="KW-0812">Transmembrane</keyword>
<evidence type="ECO:0000256" key="3">
    <source>
        <dbReference type="ARBA" id="ARBA00022448"/>
    </source>
</evidence>
<evidence type="ECO:0000256" key="1">
    <source>
        <dbReference type="ARBA" id="ARBA00004651"/>
    </source>
</evidence>
<name>A0A132PVN5_9MYCO</name>
<comment type="caution">
    <text evidence="10">The sequence shown here is derived from an EMBL/GenBank/DDBJ whole genome shotgun (WGS) entry which is preliminary data.</text>
</comment>
<evidence type="ECO:0000256" key="2">
    <source>
        <dbReference type="ARBA" id="ARBA00007069"/>
    </source>
</evidence>
<comment type="similarity">
    <text evidence="2">Belongs to the binding-protein-dependent transport system permease family. CysTW subfamily.</text>
</comment>
<proteinExistence type="inferred from homology"/>
<evidence type="ECO:0000256" key="8">
    <source>
        <dbReference type="RuleBase" id="RU363032"/>
    </source>
</evidence>
<dbReference type="CDD" id="cd06261">
    <property type="entry name" value="TM_PBP2"/>
    <property type="match status" value="1"/>
</dbReference>
<dbReference type="AlphaFoldDB" id="A0A132PVN5"/>
<evidence type="ECO:0000313" key="11">
    <source>
        <dbReference type="Proteomes" id="UP000070612"/>
    </source>
</evidence>
<dbReference type="PANTHER" id="PTHR42929">
    <property type="entry name" value="INNER MEMBRANE ABC TRANSPORTER PERMEASE PROTEIN YDCU-RELATED-RELATED"/>
    <property type="match status" value="1"/>
</dbReference>
<dbReference type="Pfam" id="PF00528">
    <property type="entry name" value="BPD_transp_1"/>
    <property type="match status" value="1"/>
</dbReference>
<evidence type="ECO:0000313" key="10">
    <source>
        <dbReference type="EMBL" id="KWX26227.1"/>
    </source>
</evidence>
<sequence length="293" mass="31766">MTITDARRSSRHQTLTAWPLLGPGLLIVCVLAVLPLLLVARNSVAEADRYGQVRGGFTFENFTRLADPVYAKTLVYSLAMAALNTIFCLVVGYIVAYYTVSQPAHRQPLILLLVIVPFWTDFLVRTFAWMTLLGSDGPVLGLLRMFGDAGDPLVPSQTAVMLALLYAFLPTAIFPIYASMRGIDPSLREAAADLGCGWWRTHFRVIAPLSSAGIVAAALLIFVPTLGVFVIPVLLGGGKSLLVGNLIVTLYTEFRNQPMGAALSMVVLILMIASIGIAGLILKFRNRSARWTA</sequence>
<dbReference type="InterPro" id="IPR000515">
    <property type="entry name" value="MetI-like"/>
</dbReference>
<keyword evidence="6 8" id="KW-1133">Transmembrane helix</keyword>
<feature type="transmembrane region" description="Helical" evidence="8">
    <location>
        <begin position="153"/>
        <end position="178"/>
    </location>
</feature>
<feature type="transmembrane region" description="Helical" evidence="8">
    <location>
        <begin position="20"/>
        <end position="40"/>
    </location>
</feature>
<feature type="transmembrane region" description="Helical" evidence="8">
    <location>
        <begin position="261"/>
        <end position="282"/>
    </location>
</feature>
<feature type="transmembrane region" description="Helical" evidence="8">
    <location>
        <begin position="74"/>
        <end position="98"/>
    </location>
</feature>
<evidence type="ECO:0000256" key="4">
    <source>
        <dbReference type="ARBA" id="ARBA00022475"/>
    </source>
</evidence>
<dbReference type="InterPro" id="IPR035906">
    <property type="entry name" value="MetI-like_sf"/>
</dbReference>
<dbReference type="SUPFAM" id="SSF161098">
    <property type="entry name" value="MetI-like"/>
    <property type="match status" value="1"/>
</dbReference>
<dbReference type="PANTHER" id="PTHR42929:SF1">
    <property type="entry name" value="INNER MEMBRANE ABC TRANSPORTER PERMEASE PROTEIN YDCU-RELATED"/>
    <property type="match status" value="1"/>
</dbReference>
<dbReference type="EMBL" id="LGTW01000001">
    <property type="protein sequence ID" value="KWX26227.1"/>
    <property type="molecule type" value="Genomic_DNA"/>
</dbReference>
<evidence type="ECO:0000256" key="5">
    <source>
        <dbReference type="ARBA" id="ARBA00022692"/>
    </source>
</evidence>
<feature type="transmembrane region" description="Helical" evidence="8">
    <location>
        <begin position="110"/>
        <end position="133"/>
    </location>
</feature>
<comment type="subcellular location">
    <subcellularLocation>
        <location evidence="1 8">Cell membrane</location>
        <topology evidence="1 8">Multi-pass membrane protein</topology>
    </subcellularLocation>
</comment>
<dbReference type="GO" id="GO:0055085">
    <property type="term" value="P:transmembrane transport"/>
    <property type="evidence" value="ECO:0007669"/>
    <property type="project" value="InterPro"/>
</dbReference>
<reference evidence="10 11" key="1">
    <citation type="submission" date="2015-07" db="EMBL/GenBank/DDBJ databases">
        <title>A draft genome sequence of Mycobacterium wolinskyi.</title>
        <authorList>
            <person name="de Man T.J."/>
            <person name="Perry K.A."/>
            <person name="Coulliette A.D."/>
            <person name="Jensen B."/>
            <person name="Toney N.C."/>
            <person name="Limbago B.M."/>
            <person name="Noble-Wang J."/>
        </authorList>
    </citation>
    <scope>NUCLEOTIDE SEQUENCE [LARGE SCALE GENOMIC DNA]</scope>
    <source>
        <strain evidence="10 11">CDC_01</strain>
    </source>
</reference>
<feature type="domain" description="ABC transmembrane type-1" evidence="9">
    <location>
        <begin position="74"/>
        <end position="278"/>
    </location>
</feature>